<evidence type="ECO:0000313" key="2">
    <source>
        <dbReference type="Proteomes" id="UP000562124"/>
    </source>
</evidence>
<keyword evidence="2" id="KW-1185">Reference proteome</keyword>
<organism evidence="1 2">
    <name type="scientific">Cellulomonas fimi</name>
    <dbReference type="NCBI Taxonomy" id="1708"/>
    <lineage>
        <taxon>Bacteria</taxon>
        <taxon>Bacillati</taxon>
        <taxon>Actinomycetota</taxon>
        <taxon>Actinomycetes</taxon>
        <taxon>Micrococcales</taxon>
        <taxon>Cellulomonadaceae</taxon>
        <taxon>Cellulomonas</taxon>
    </lineage>
</organism>
<dbReference type="EMBL" id="JABCJJ010000002">
    <property type="protein sequence ID" value="NMR18929.1"/>
    <property type="molecule type" value="Genomic_DNA"/>
</dbReference>
<dbReference type="AlphaFoldDB" id="A0A7Y0QGJ0"/>
<dbReference type="Gene3D" id="3.40.50.2020">
    <property type="match status" value="1"/>
</dbReference>
<reference evidence="1 2" key="1">
    <citation type="submission" date="2020-04" db="EMBL/GenBank/DDBJ databases">
        <title>Sequencing and Assembly of C. fimi.</title>
        <authorList>
            <person name="Ramsey A.R."/>
        </authorList>
    </citation>
    <scope>NUCLEOTIDE SEQUENCE [LARGE SCALE GENOMIC DNA]</scope>
    <source>
        <strain evidence="1 2">SB</strain>
    </source>
</reference>
<comment type="caution">
    <text evidence="1">The sequence shown here is derived from an EMBL/GenBank/DDBJ whole genome shotgun (WGS) entry which is preliminary data.</text>
</comment>
<name>A0A7Y0QGJ0_CELFI</name>
<accession>A0A7Y0QGJ0</accession>
<dbReference type="CDD" id="cd06223">
    <property type="entry name" value="PRTases_typeI"/>
    <property type="match status" value="1"/>
</dbReference>
<gene>
    <name evidence="1" type="ORF">HIR71_01600</name>
</gene>
<dbReference type="Proteomes" id="UP000562124">
    <property type="component" value="Unassembled WGS sequence"/>
</dbReference>
<evidence type="ECO:0000313" key="1">
    <source>
        <dbReference type="EMBL" id="NMR18929.1"/>
    </source>
</evidence>
<sequence>MLTRAPRGTLLGALVAQHFGVGLVEVRKEPNPFTDSDAWLTVTTPPDYNDRHLTLGFRRELVTSADRVLLVDGWVATGGQASGARELVRRAGGSWLGMSVIVDALTDHRRELAVEGLVHERDLHRKP</sequence>
<dbReference type="InterPro" id="IPR029057">
    <property type="entry name" value="PRTase-like"/>
</dbReference>
<dbReference type="SUPFAM" id="SSF53271">
    <property type="entry name" value="PRTase-like"/>
    <property type="match status" value="1"/>
</dbReference>
<proteinExistence type="predicted"/>
<dbReference type="InterPro" id="IPR000836">
    <property type="entry name" value="PRTase_dom"/>
</dbReference>
<protein>
    <recommendedName>
        <fullName evidence="3">Adenine phosphoribosyltransferase</fullName>
    </recommendedName>
</protein>
<evidence type="ECO:0008006" key="3">
    <source>
        <dbReference type="Google" id="ProtNLM"/>
    </source>
</evidence>